<proteinExistence type="predicted"/>
<reference evidence="4" key="1">
    <citation type="submission" date="2021-07" db="EMBL/GenBank/DDBJ databases">
        <title>Comparative genomics of Bacteroides fragilis group isolates reveals species-dependent resistance mechanisms and validates clinical tools for resistance prediction.</title>
        <authorList>
            <person name="Wallace M.J."/>
            <person name="Jean S."/>
            <person name="Wallace M.A."/>
            <person name="Carey-Ann B.D."/>
            <person name="Dantas G."/>
        </authorList>
    </citation>
    <scope>NUCLEOTIDE SEQUENCE</scope>
    <source>
        <strain evidence="4">BJH_160</strain>
    </source>
</reference>
<evidence type="ECO:0000313" key="5">
    <source>
        <dbReference type="Proteomes" id="UP001200544"/>
    </source>
</evidence>
<evidence type="ECO:0000259" key="3">
    <source>
        <dbReference type="Pfam" id="PF00535"/>
    </source>
</evidence>
<keyword evidence="2" id="KW-0808">Transferase</keyword>
<protein>
    <submittedName>
        <fullName evidence="4">Glycosyltransferase</fullName>
    </submittedName>
</protein>
<dbReference type="InterPro" id="IPR029044">
    <property type="entry name" value="Nucleotide-diphossugar_trans"/>
</dbReference>
<dbReference type="Gene3D" id="3.90.550.10">
    <property type="entry name" value="Spore Coat Polysaccharide Biosynthesis Protein SpsA, Chain A"/>
    <property type="match status" value="1"/>
</dbReference>
<gene>
    <name evidence="4" type="ORF">K0H07_25375</name>
</gene>
<dbReference type="Pfam" id="PF00535">
    <property type="entry name" value="Glycos_transf_2"/>
    <property type="match status" value="1"/>
</dbReference>
<dbReference type="CDD" id="cd00761">
    <property type="entry name" value="Glyco_tranf_GTA_type"/>
    <property type="match status" value="1"/>
</dbReference>
<evidence type="ECO:0000313" key="4">
    <source>
        <dbReference type="EMBL" id="MCE9240475.1"/>
    </source>
</evidence>
<dbReference type="RefSeq" id="WP_234129362.1">
    <property type="nucleotide sequence ID" value="NZ_JAHYQA010000026.1"/>
</dbReference>
<keyword evidence="1" id="KW-0328">Glycosyltransferase</keyword>
<evidence type="ECO:0000256" key="1">
    <source>
        <dbReference type="ARBA" id="ARBA00022676"/>
    </source>
</evidence>
<dbReference type="SUPFAM" id="SSF53448">
    <property type="entry name" value="Nucleotide-diphospho-sugar transferases"/>
    <property type="match status" value="1"/>
</dbReference>
<organism evidence="4 5">
    <name type="scientific">Bacteroides thetaiotaomicron</name>
    <dbReference type="NCBI Taxonomy" id="818"/>
    <lineage>
        <taxon>Bacteria</taxon>
        <taxon>Pseudomonadati</taxon>
        <taxon>Bacteroidota</taxon>
        <taxon>Bacteroidia</taxon>
        <taxon>Bacteroidales</taxon>
        <taxon>Bacteroidaceae</taxon>
        <taxon>Bacteroides</taxon>
    </lineage>
</organism>
<dbReference type="PANTHER" id="PTHR22916:SF51">
    <property type="entry name" value="GLYCOSYLTRANSFERASE EPSH-RELATED"/>
    <property type="match status" value="1"/>
</dbReference>
<feature type="domain" description="Glycosyltransferase 2-like" evidence="3">
    <location>
        <begin position="5"/>
        <end position="129"/>
    </location>
</feature>
<dbReference type="EMBL" id="JAHYQA010000026">
    <property type="protein sequence ID" value="MCE9240475.1"/>
    <property type="molecule type" value="Genomic_DNA"/>
</dbReference>
<dbReference type="AlphaFoldDB" id="A0AAW4ZCL6"/>
<evidence type="ECO:0000256" key="2">
    <source>
        <dbReference type="ARBA" id="ARBA00022679"/>
    </source>
</evidence>
<dbReference type="PANTHER" id="PTHR22916">
    <property type="entry name" value="GLYCOSYLTRANSFERASE"/>
    <property type="match status" value="1"/>
</dbReference>
<accession>A0AAW4ZCL6</accession>
<name>A0AAW4ZCL6_BACT4</name>
<dbReference type="GO" id="GO:0016758">
    <property type="term" value="F:hexosyltransferase activity"/>
    <property type="evidence" value="ECO:0007669"/>
    <property type="project" value="UniProtKB-ARBA"/>
</dbReference>
<dbReference type="InterPro" id="IPR001173">
    <property type="entry name" value="Glyco_trans_2-like"/>
</dbReference>
<dbReference type="Proteomes" id="UP001200544">
    <property type="component" value="Unassembled WGS sequence"/>
</dbReference>
<sequence>MDLVSILVPIYGVEKFIEKCAVSLFEQTYPNIEYVFVDDCTTDNSISVLRDIIAKYPDRESKVRILHHEHNRGLAAARNTAIGNAVGEYVMHVDSDDYLDIYAVEKSVNQIRKENADTLMFGMRHVFVNKIVTQCVKTPIDVKEYVKQLIESEDAFAGVSGLKIYPDGRKVGGKLSILY</sequence>
<comment type="caution">
    <text evidence="4">The sequence shown here is derived from an EMBL/GenBank/DDBJ whole genome shotgun (WGS) entry which is preliminary data.</text>
</comment>